<dbReference type="CDD" id="cd22157">
    <property type="entry name" value="F-box_AtFBW1-like"/>
    <property type="match status" value="1"/>
</dbReference>
<dbReference type="InParanoid" id="A0A2G5ESE8"/>
<proteinExistence type="predicted"/>
<dbReference type="InterPro" id="IPR013187">
    <property type="entry name" value="F-box-assoc_dom_typ3"/>
</dbReference>
<evidence type="ECO:0000313" key="3">
    <source>
        <dbReference type="Proteomes" id="UP000230069"/>
    </source>
</evidence>
<dbReference type="NCBIfam" id="TIGR01640">
    <property type="entry name" value="F_box_assoc_1"/>
    <property type="match status" value="1"/>
</dbReference>
<dbReference type="InterPro" id="IPR017451">
    <property type="entry name" value="F-box-assoc_interact_dom"/>
</dbReference>
<reference evidence="2 3" key="1">
    <citation type="submission" date="2017-09" db="EMBL/GenBank/DDBJ databases">
        <title>WGS assembly of Aquilegia coerulea Goldsmith.</title>
        <authorList>
            <person name="Hodges S."/>
            <person name="Kramer E."/>
            <person name="Nordborg M."/>
            <person name="Tomkins J."/>
            <person name="Borevitz J."/>
            <person name="Derieg N."/>
            <person name="Yan J."/>
            <person name="Mihaltcheva S."/>
            <person name="Hayes R.D."/>
            <person name="Rokhsar D."/>
        </authorList>
    </citation>
    <scope>NUCLEOTIDE SEQUENCE [LARGE SCALE GENOMIC DNA]</scope>
    <source>
        <strain evidence="3">cv. Goldsmith</strain>
    </source>
</reference>
<dbReference type="PANTHER" id="PTHR31111">
    <property type="entry name" value="BNAA05G37150D PROTEIN-RELATED"/>
    <property type="match status" value="1"/>
</dbReference>
<dbReference type="AlphaFoldDB" id="A0A2G5ESE8"/>
<accession>A0A2G5ESE8</accession>
<dbReference type="SMART" id="SM00256">
    <property type="entry name" value="FBOX"/>
    <property type="match status" value="1"/>
</dbReference>
<dbReference type="Pfam" id="PF08268">
    <property type="entry name" value="FBA_3"/>
    <property type="match status" value="1"/>
</dbReference>
<feature type="domain" description="F-box" evidence="1">
    <location>
        <begin position="1"/>
        <end position="48"/>
    </location>
</feature>
<protein>
    <recommendedName>
        <fullName evidence="1">F-box domain-containing protein</fullName>
    </recommendedName>
</protein>
<gene>
    <name evidence="2" type="ORF">AQUCO_00500551v1</name>
</gene>
<dbReference type="FunCoup" id="A0A2G5ESE8">
    <property type="interactions" value="81"/>
</dbReference>
<dbReference type="SUPFAM" id="SSF81383">
    <property type="entry name" value="F-box domain"/>
    <property type="match status" value="1"/>
</dbReference>
<name>A0A2G5ESE8_AQUCA</name>
<sequence length="392" mass="45729">MNSLPIEIVTEILTMLPFRSVLRFRSVCKTWRSIIDNSKFATMQFSRATHADTKTTLLLLPKLSPDRPTVYLVQLINEDDDKYVFNTTKIEFSCPEHSPAYPRPYIDGLFCFCSENFNGSCNDVRFIYIYNPATQEFVKLPDVTVPPIEFKKAHEPVLAGFGFDYSSKKYKVVQLFQSNPPIKAEARVFILGSKSWRRLENVPNLYYFRSSCTSINNSLHWLTNDCVLTFDLASENFGFIAFPQFPELGRWGPRLFYIMNLGDYLSISDDSYDDHLDLWIMKEYHVEESWTKLIVMKTFAIDGGMQARFSKMLPISLWKNGEILLSCDFRIFVLYNIESGRYSPLQIDEIPQYRAEGEYIIYPDKYAYEIEEEIIEISLSILVFLFVERVLK</sequence>
<evidence type="ECO:0000313" key="2">
    <source>
        <dbReference type="EMBL" id="PIA58678.1"/>
    </source>
</evidence>
<dbReference type="InterPro" id="IPR001810">
    <property type="entry name" value="F-box_dom"/>
</dbReference>
<dbReference type="Pfam" id="PF00646">
    <property type="entry name" value="F-box"/>
    <property type="match status" value="1"/>
</dbReference>
<dbReference type="STRING" id="218851.A0A2G5ESE8"/>
<dbReference type="PANTHER" id="PTHR31111:SF136">
    <property type="entry name" value="F-BOX ASSOCIATED DOMAIN-CONTAINING PROTEIN"/>
    <property type="match status" value="1"/>
</dbReference>
<dbReference type="InterPro" id="IPR036047">
    <property type="entry name" value="F-box-like_dom_sf"/>
</dbReference>
<dbReference type="PROSITE" id="PS50181">
    <property type="entry name" value="FBOX"/>
    <property type="match status" value="1"/>
</dbReference>
<evidence type="ECO:0000259" key="1">
    <source>
        <dbReference type="PROSITE" id="PS50181"/>
    </source>
</evidence>
<dbReference type="OrthoDB" id="687122at2759"/>
<dbReference type="Proteomes" id="UP000230069">
    <property type="component" value="Unassembled WGS sequence"/>
</dbReference>
<keyword evidence="3" id="KW-1185">Reference proteome</keyword>
<dbReference type="EMBL" id="KZ305022">
    <property type="protein sequence ID" value="PIA58678.1"/>
    <property type="molecule type" value="Genomic_DNA"/>
</dbReference>
<organism evidence="2 3">
    <name type="scientific">Aquilegia coerulea</name>
    <name type="common">Rocky mountain columbine</name>
    <dbReference type="NCBI Taxonomy" id="218851"/>
    <lineage>
        <taxon>Eukaryota</taxon>
        <taxon>Viridiplantae</taxon>
        <taxon>Streptophyta</taxon>
        <taxon>Embryophyta</taxon>
        <taxon>Tracheophyta</taxon>
        <taxon>Spermatophyta</taxon>
        <taxon>Magnoliopsida</taxon>
        <taxon>Ranunculales</taxon>
        <taxon>Ranunculaceae</taxon>
        <taxon>Thalictroideae</taxon>
        <taxon>Aquilegia</taxon>
    </lineage>
</organism>
<dbReference type="Gene3D" id="1.20.1280.50">
    <property type="match status" value="1"/>
</dbReference>